<feature type="non-terminal residue" evidence="1">
    <location>
        <position position="79"/>
    </location>
</feature>
<dbReference type="Proteomes" id="UP000784294">
    <property type="component" value="Unassembled WGS sequence"/>
</dbReference>
<keyword evidence="2" id="KW-1185">Reference proteome</keyword>
<accession>A0A448XT79</accession>
<organism evidence="1 2">
    <name type="scientific">Protopolystoma xenopodis</name>
    <dbReference type="NCBI Taxonomy" id="117903"/>
    <lineage>
        <taxon>Eukaryota</taxon>
        <taxon>Metazoa</taxon>
        <taxon>Spiralia</taxon>
        <taxon>Lophotrochozoa</taxon>
        <taxon>Platyhelminthes</taxon>
        <taxon>Monogenea</taxon>
        <taxon>Polyopisthocotylea</taxon>
        <taxon>Polystomatidea</taxon>
        <taxon>Polystomatidae</taxon>
        <taxon>Protopolystoma</taxon>
    </lineage>
</organism>
<dbReference type="EMBL" id="CAAALY010297529">
    <property type="protein sequence ID" value="VEL44399.1"/>
    <property type="molecule type" value="Genomic_DNA"/>
</dbReference>
<reference evidence="1" key="1">
    <citation type="submission" date="2018-11" db="EMBL/GenBank/DDBJ databases">
        <authorList>
            <consortium name="Pathogen Informatics"/>
        </authorList>
    </citation>
    <scope>NUCLEOTIDE SEQUENCE</scope>
</reference>
<comment type="caution">
    <text evidence="1">The sequence shown here is derived from an EMBL/GenBank/DDBJ whole genome shotgun (WGS) entry which is preliminary data.</text>
</comment>
<dbReference type="AlphaFoldDB" id="A0A448XT79"/>
<protein>
    <submittedName>
        <fullName evidence="1">Uncharacterized protein</fullName>
    </submittedName>
</protein>
<evidence type="ECO:0000313" key="2">
    <source>
        <dbReference type="Proteomes" id="UP000784294"/>
    </source>
</evidence>
<name>A0A448XT79_9PLAT</name>
<proteinExistence type="predicted"/>
<sequence length="79" mass="9160">MQKRLTIPTESLTQRIVIIFRTIRQRFFCTCLVLSSDADECSAEERRCSLSLSLTILKRPPTPKNDASRATCRRWSSLR</sequence>
<evidence type="ECO:0000313" key="1">
    <source>
        <dbReference type="EMBL" id="VEL44399.1"/>
    </source>
</evidence>
<gene>
    <name evidence="1" type="ORF">PXEA_LOCUS37839</name>
</gene>